<proteinExistence type="predicted"/>
<protein>
    <submittedName>
        <fullName evidence="2">Uncharacterized protein</fullName>
    </submittedName>
</protein>
<dbReference type="AlphaFoldDB" id="A0A381ZW69"/>
<evidence type="ECO:0000256" key="1">
    <source>
        <dbReference type="SAM" id="Phobius"/>
    </source>
</evidence>
<keyword evidence="1" id="KW-0812">Transmembrane</keyword>
<organism evidence="2">
    <name type="scientific">marine metagenome</name>
    <dbReference type="NCBI Taxonomy" id="408172"/>
    <lineage>
        <taxon>unclassified sequences</taxon>
        <taxon>metagenomes</taxon>
        <taxon>ecological metagenomes</taxon>
    </lineage>
</organism>
<dbReference type="EMBL" id="UINC01022854">
    <property type="protein sequence ID" value="SVA93334.1"/>
    <property type="molecule type" value="Genomic_DNA"/>
</dbReference>
<accession>A0A381ZW69</accession>
<feature type="transmembrane region" description="Helical" evidence="1">
    <location>
        <begin position="44"/>
        <end position="65"/>
    </location>
</feature>
<reference evidence="2" key="1">
    <citation type="submission" date="2018-05" db="EMBL/GenBank/DDBJ databases">
        <authorList>
            <person name="Lanie J.A."/>
            <person name="Ng W.-L."/>
            <person name="Kazmierczak K.M."/>
            <person name="Andrzejewski T.M."/>
            <person name="Davidsen T.M."/>
            <person name="Wayne K.J."/>
            <person name="Tettelin H."/>
            <person name="Glass J.I."/>
            <person name="Rusch D."/>
            <person name="Podicherti R."/>
            <person name="Tsui H.-C.T."/>
            <person name="Winkler M.E."/>
        </authorList>
    </citation>
    <scope>NUCLEOTIDE SEQUENCE</scope>
</reference>
<feature type="transmembrane region" description="Helical" evidence="1">
    <location>
        <begin position="21"/>
        <end position="38"/>
    </location>
</feature>
<sequence length="85" mass="9397">MLPRIATTMNDERPLFLHPPWMVGIMLILGVLSLVVGLTLDPFWLAMGSPAILTLFVYVGVRVVLHVRAAASPVGEDEDETREQL</sequence>
<keyword evidence="1" id="KW-0472">Membrane</keyword>
<keyword evidence="1" id="KW-1133">Transmembrane helix</keyword>
<evidence type="ECO:0000313" key="2">
    <source>
        <dbReference type="EMBL" id="SVA93334.1"/>
    </source>
</evidence>
<name>A0A381ZW69_9ZZZZ</name>
<gene>
    <name evidence="2" type="ORF">METZ01_LOCUS146188</name>
</gene>